<dbReference type="FunFam" id="3.10.20.90:FF:000222">
    <property type="entry name" value="Polyubiquitin 5"/>
    <property type="match status" value="1"/>
</dbReference>
<dbReference type="Pfam" id="PF00240">
    <property type="entry name" value="ubiquitin"/>
    <property type="match status" value="3"/>
</dbReference>
<sequence>MSKKPTQQSVPKKDKKPAINPPSFPKTKPKAKILASKPQQSVVSTAQNNKKSQPPKSNSNQHQIPKKPPAVAKSVLNIAFIGDRAGQSMHIDNVNQQTTFADVALRVLKFIGARLAKLSFLAEDEKTIELKVSQNGVVSKDGKQSEEVLNGLFNTQLSCNVNLSIPYGQILVYLDEEMTKYTGIPFNAEDTVLELKRKINQKLSIPVEKQRLELNLGFENIVLQNSNKLREKSIKEDTELFLLTKPRNLVIYLPNSETINLSIQNEEKIGDVFLRTCGQGKINPACLCFYKDKIQIDENLIMGEIGWNYGDRFTIEKKIINVIVKTSKEQKLEQINEDEKVEELKKKIQLFDGSSPKCQILRRKDEKGQEIVLNDDLTLTQNKVKVNEILILDYITLDINIFLKGKQYELKDVKSLITVSQLKQMVFEKAGFIGSLKDYEIIEGKSDSYQWNYFNTMDQERLCDKEVQNGMILSIVDKKEDLKFKVKIQIEQVKIIELDVSRMMRIEKLKQLIYDKEGIQSNQLILKFDRKILEDQLVLQDYRIKNESTINLVEGKQIQIFVKNLQNKIITLEVKNIDTIESVKLKIQDKEGTPTDRQRLIFDGKTLEDGHTLDDYNIQKEDTLHLVISLG</sequence>
<feature type="domain" description="Ubiquitin-like" evidence="2">
    <location>
        <begin position="168"/>
        <end position="249"/>
    </location>
</feature>
<feature type="compositionally biased region" description="Polar residues" evidence="1">
    <location>
        <begin position="37"/>
        <end position="63"/>
    </location>
</feature>
<evidence type="ECO:0000313" key="4">
    <source>
        <dbReference type="Proteomes" id="UP000324800"/>
    </source>
</evidence>
<evidence type="ECO:0000259" key="2">
    <source>
        <dbReference type="PROSITE" id="PS50053"/>
    </source>
</evidence>
<dbReference type="SUPFAM" id="SSF54236">
    <property type="entry name" value="Ubiquitin-like"/>
    <property type="match status" value="4"/>
</dbReference>
<reference evidence="3 4" key="1">
    <citation type="submission" date="2019-03" db="EMBL/GenBank/DDBJ databases">
        <title>Single cell metagenomics reveals metabolic interactions within the superorganism composed of flagellate Streblomastix strix and complex community of Bacteroidetes bacteria on its surface.</title>
        <authorList>
            <person name="Treitli S.C."/>
            <person name="Kolisko M."/>
            <person name="Husnik F."/>
            <person name="Keeling P."/>
            <person name="Hampl V."/>
        </authorList>
    </citation>
    <scope>NUCLEOTIDE SEQUENCE [LARGE SCALE GENOMIC DNA]</scope>
    <source>
        <strain evidence="3">ST1C</strain>
    </source>
</reference>
<dbReference type="AlphaFoldDB" id="A0A5J4X9K5"/>
<feature type="compositionally biased region" description="Polar residues" evidence="1">
    <location>
        <begin position="1"/>
        <end position="10"/>
    </location>
</feature>
<dbReference type="EMBL" id="SNRW01000128">
    <property type="protein sequence ID" value="KAA6403199.1"/>
    <property type="molecule type" value="Genomic_DNA"/>
</dbReference>
<dbReference type="PROSITE" id="PS50053">
    <property type="entry name" value="UBIQUITIN_2"/>
    <property type="match status" value="3"/>
</dbReference>
<evidence type="ECO:0000313" key="3">
    <source>
        <dbReference type="EMBL" id="KAA6403199.1"/>
    </source>
</evidence>
<dbReference type="Pfam" id="PF14560">
    <property type="entry name" value="Ubiquitin_2"/>
    <property type="match status" value="1"/>
</dbReference>
<gene>
    <name evidence="3" type="ORF">EZS28_001276</name>
</gene>
<dbReference type="InterPro" id="IPR000626">
    <property type="entry name" value="Ubiquitin-like_dom"/>
</dbReference>
<dbReference type="CDD" id="cd17039">
    <property type="entry name" value="Ubl_ubiquitin_like"/>
    <property type="match status" value="3"/>
</dbReference>
<dbReference type="Proteomes" id="UP000324800">
    <property type="component" value="Unassembled WGS sequence"/>
</dbReference>
<dbReference type="InterPro" id="IPR019956">
    <property type="entry name" value="Ubiquitin_dom"/>
</dbReference>
<accession>A0A5J4X9K5</accession>
<dbReference type="PRINTS" id="PR00348">
    <property type="entry name" value="UBIQUITIN"/>
</dbReference>
<dbReference type="InterPro" id="IPR050158">
    <property type="entry name" value="Ubiquitin_ubiquitin-like"/>
</dbReference>
<dbReference type="Gene3D" id="3.10.20.90">
    <property type="entry name" value="Phosphatidylinositol 3-kinase Catalytic Subunit, Chain A, domain 1"/>
    <property type="match status" value="3"/>
</dbReference>
<feature type="domain" description="Ubiquitin-like" evidence="2">
    <location>
        <begin position="558"/>
        <end position="631"/>
    </location>
</feature>
<dbReference type="SMART" id="SM00213">
    <property type="entry name" value="UBQ"/>
    <property type="match status" value="4"/>
</dbReference>
<comment type="caution">
    <text evidence="3">The sequence shown here is derived from an EMBL/GenBank/DDBJ whole genome shotgun (WGS) entry which is preliminary data.</text>
</comment>
<dbReference type="PANTHER" id="PTHR10666">
    <property type="entry name" value="UBIQUITIN"/>
    <property type="match status" value="1"/>
</dbReference>
<proteinExistence type="predicted"/>
<evidence type="ECO:0000256" key="1">
    <source>
        <dbReference type="SAM" id="MobiDB-lite"/>
    </source>
</evidence>
<feature type="region of interest" description="Disordered" evidence="1">
    <location>
        <begin position="1"/>
        <end position="68"/>
    </location>
</feature>
<protein>
    <submittedName>
        <fullName evidence="3">Putative ubiquitin</fullName>
    </submittedName>
</protein>
<organism evidence="3 4">
    <name type="scientific">Streblomastix strix</name>
    <dbReference type="NCBI Taxonomy" id="222440"/>
    <lineage>
        <taxon>Eukaryota</taxon>
        <taxon>Metamonada</taxon>
        <taxon>Preaxostyla</taxon>
        <taxon>Oxymonadida</taxon>
        <taxon>Streblomastigidae</taxon>
        <taxon>Streblomastix</taxon>
    </lineage>
</organism>
<feature type="domain" description="Ubiquitin-like" evidence="2">
    <location>
        <begin position="482"/>
        <end position="553"/>
    </location>
</feature>
<dbReference type="InterPro" id="IPR029071">
    <property type="entry name" value="Ubiquitin-like_domsf"/>
</dbReference>
<name>A0A5J4X9K5_9EUKA</name>